<comment type="caution">
    <text evidence="2">The sequence shown here is derived from an EMBL/GenBank/DDBJ whole genome shotgun (WGS) entry which is preliminary data.</text>
</comment>
<evidence type="ECO:0000259" key="1">
    <source>
        <dbReference type="Pfam" id="PF02698"/>
    </source>
</evidence>
<dbReference type="PANTHER" id="PTHR28110:SF1">
    <property type="entry name" value="TRANSMEMBRANE PROTEIN"/>
    <property type="match status" value="1"/>
</dbReference>
<reference evidence="2" key="1">
    <citation type="journal article" date="2020" name="bioRxiv">
        <title>Whole genome comparisons of ergot fungi reveals the divergence and evolution of species within the genus Claviceps are the result of varying mechanisms driving genome evolution and host range expansion.</title>
        <authorList>
            <person name="Wyka S.A."/>
            <person name="Mondo S.J."/>
            <person name="Liu M."/>
            <person name="Dettman J."/>
            <person name="Nalam V."/>
            <person name="Broders K.D."/>
        </authorList>
    </citation>
    <scope>NUCLEOTIDE SEQUENCE</scope>
    <source>
        <strain evidence="2">CCC 489</strain>
    </source>
</reference>
<organism evidence="2 3">
    <name type="scientific">Claviceps africana</name>
    <dbReference type="NCBI Taxonomy" id="83212"/>
    <lineage>
        <taxon>Eukaryota</taxon>
        <taxon>Fungi</taxon>
        <taxon>Dikarya</taxon>
        <taxon>Ascomycota</taxon>
        <taxon>Pezizomycotina</taxon>
        <taxon>Sordariomycetes</taxon>
        <taxon>Hypocreomycetidae</taxon>
        <taxon>Hypocreales</taxon>
        <taxon>Clavicipitaceae</taxon>
        <taxon>Claviceps</taxon>
    </lineage>
</organism>
<dbReference type="AlphaFoldDB" id="A0A8K0J7R0"/>
<dbReference type="Proteomes" id="UP000811619">
    <property type="component" value="Unassembled WGS sequence"/>
</dbReference>
<dbReference type="EMBL" id="SRPY01000414">
    <property type="protein sequence ID" value="KAG5924504.1"/>
    <property type="molecule type" value="Genomic_DNA"/>
</dbReference>
<evidence type="ECO:0000313" key="3">
    <source>
        <dbReference type="Proteomes" id="UP000811619"/>
    </source>
</evidence>
<accession>A0A8K0J7R0</accession>
<dbReference type="OrthoDB" id="4347at2759"/>
<dbReference type="InterPro" id="IPR003848">
    <property type="entry name" value="DUF218"/>
</dbReference>
<name>A0A8K0J7R0_9HYPO</name>
<dbReference type="PANTHER" id="PTHR28110">
    <property type="entry name" value="TRANSMEMBRANE PROTEIN"/>
    <property type="match status" value="1"/>
</dbReference>
<gene>
    <name evidence="2" type="ORF">E4U42_004626</name>
</gene>
<proteinExistence type="predicted"/>
<sequence>MAPTPTPTPTHLIIVCCHAIYTGGPTRGRDESEWLIADFQRGETPTLMEHIRAGVQCLADDRGDAVLAFSGAPTRPETPLSEASSYAHLARQNNHWDLLSRPPTDNEVMLEQRALDTFHNILFSQTLFWERFGDLPRRLTIVSHGFKRRRVMRHCAAMGCPPTTPTPSSAMSRHVCPATVSVYRSSM</sequence>
<keyword evidence="3" id="KW-1185">Reference proteome</keyword>
<dbReference type="GO" id="GO:0005737">
    <property type="term" value="C:cytoplasm"/>
    <property type="evidence" value="ECO:0007669"/>
    <property type="project" value="TreeGrafter"/>
</dbReference>
<protein>
    <recommendedName>
        <fullName evidence="1">DUF218 domain-containing protein</fullName>
    </recommendedName>
</protein>
<feature type="domain" description="DUF218" evidence="1">
    <location>
        <begin position="44"/>
        <end position="174"/>
    </location>
</feature>
<dbReference type="InterPro" id="IPR055323">
    <property type="entry name" value="C57A10.07/YOR238W"/>
</dbReference>
<dbReference type="Pfam" id="PF02698">
    <property type="entry name" value="DUF218"/>
    <property type="match status" value="1"/>
</dbReference>
<evidence type="ECO:0000313" key="2">
    <source>
        <dbReference type="EMBL" id="KAG5924504.1"/>
    </source>
</evidence>